<dbReference type="AlphaFoldDB" id="Z9JYY5"/>
<dbReference type="eggNOG" id="COG1653">
    <property type="taxonomic scope" value="Bacteria"/>
</dbReference>
<dbReference type="Proteomes" id="UP000023067">
    <property type="component" value="Unassembled WGS sequence"/>
</dbReference>
<dbReference type="EMBL" id="JDYK01000001">
    <property type="protein sequence ID" value="EWS83002.1"/>
    <property type="molecule type" value="Genomic_DNA"/>
</dbReference>
<dbReference type="SUPFAM" id="SSF53850">
    <property type="entry name" value="Periplasmic binding protein-like II"/>
    <property type="match status" value="1"/>
</dbReference>
<dbReference type="InterPro" id="IPR006311">
    <property type="entry name" value="TAT_signal"/>
</dbReference>
<gene>
    <name evidence="1" type="ORF">BF93_00085</name>
</gene>
<dbReference type="PATRIC" id="fig|396014.3.peg.16"/>
<dbReference type="PANTHER" id="PTHR43649:SF32">
    <property type="entry name" value="SUGAR BINDING SECRETED PROTEIN"/>
    <property type="match status" value="1"/>
</dbReference>
<name>Z9JYY5_9MICO</name>
<dbReference type="Gene3D" id="3.40.190.10">
    <property type="entry name" value="Periplasmic binding protein-like II"/>
    <property type="match status" value="1"/>
</dbReference>
<dbReference type="OrthoDB" id="3226017at2"/>
<dbReference type="InterPro" id="IPR006059">
    <property type="entry name" value="SBP"/>
</dbReference>
<accession>Z9JYY5</accession>
<dbReference type="PANTHER" id="PTHR43649">
    <property type="entry name" value="ARABINOSE-BINDING PROTEIN-RELATED"/>
    <property type="match status" value="1"/>
</dbReference>
<protein>
    <submittedName>
        <fullName evidence="1">ABC transporter substrate-binding protein</fullName>
    </submittedName>
</protein>
<dbReference type="STRING" id="396014.BF93_00085"/>
<dbReference type="Pfam" id="PF13416">
    <property type="entry name" value="SBP_bac_8"/>
    <property type="match status" value="1"/>
</dbReference>
<sequence length="456" mass="49150">MPTVPDHGPPRRTGLSRGVADALTRRPSRRSLLRGGAAALGAGALAPSLAACGSDPSISEDPDELVLWYWNRSASPILLDQAAEQIPGTSKHLRADVIGTSFDTKLRTSLAGNAYIPDITYINSNNALYFTNEDLFLDLGELGADAVRGDYFDWKWNLGMTPKGRFCFFPLDIGPTGYFFRQDVFEEAGLPTDPAEVGAAIATWESWIELGTELKGATGSFLMNDAQAVYEGFLNSSPERYFDTDDTPLYEKPDSAVRQAWDTAVAAIQAGITARIPRDRGTDQNAAWSSGRTAGQIGAAWWTQVLEESAPDTGGLWRIADQPVRAGNSGGSFAALPHTCKDPEAALAFVMWINSPENQAIAYDDVQLFPSTPGSFDSPKMAYDGDFYGDQNPLDFFSAAAETVPSSFISTWETVIGGSFSLEITNVETSGKDPEQAWDDAVAQAAKVLTKRGVEA</sequence>
<evidence type="ECO:0000313" key="2">
    <source>
        <dbReference type="Proteomes" id="UP000023067"/>
    </source>
</evidence>
<dbReference type="InterPro" id="IPR050490">
    <property type="entry name" value="Bact_solute-bd_prot1"/>
</dbReference>
<dbReference type="RefSeq" id="WP_084148138.1">
    <property type="nucleotide sequence ID" value="NZ_BAAAOW010000001.1"/>
</dbReference>
<reference evidence="1 2" key="1">
    <citation type="submission" date="2014-02" db="EMBL/GenBank/DDBJ databases">
        <title>Genome sequence of Brachybacterium phenoliresistens strain W13A50.</title>
        <authorList>
            <person name="Wang X."/>
        </authorList>
    </citation>
    <scope>NUCLEOTIDE SEQUENCE [LARGE SCALE GENOMIC DNA]</scope>
    <source>
        <strain evidence="1 2">W13A50</strain>
    </source>
</reference>
<organism evidence="1 2">
    <name type="scientific">Brachybacterium phenoliresistens</name>
    <dbReference type="NCBI Taxonomy" id="396014"/>
    <lineage>
        <taxon>Bacteria</taxon>
        <taxon>Bacillati</taxon>
        <taxon>Actinomycetota</taxon>
        <taxon>Actinomycetes</taxon>
        <taxon>Micrococcales</taxon>
        <taxon>Dermabacteraceae</taxon>
        <taxon>Brachybacterium</taxon>
    </lineage>
</organism>
<comment type="caution">
    <text evidence="1">The sequence shown here is derived from an EMBL/GenBank/DDBJ whole genome shotgun (WGS) entry which is preliminary data.</text>
</comment>
<evidence type="ECO:0000313" key="1">
    <source>
        <dbReference type="EMBL" id="EWS83002.1"/>
    </source>
</evidence>
<dbReference type="PROSITE" id="PS51318">
    <property type="entry name" value="TAT"/>
    <property type="match status" value="1"/>
</dbReference>
<keyword evidence="2" id="KW-1185">Reference proteome</keyword>
<dbReference type="HOGENOM" id="CLU_031285_2_3_11"/>
<proteinExistence type="predicted"/>